<dbReference type="Proteomes" id="UP001150904">
    <property type="component" value="Unassembled WGS sequence"/>
</dbReference>
<gene>
    <name evidence="2" type="ORF">N7498_007870</name>
</gene>
<dbReference type="EMBL" id="JAPQKR010000014">
    <property type="protein sequence ID" value="KAJ5198753.1"/>
    <property type="molecule type" value="Genomic_DNA"/>
</dbReference>
<evidence type="ECO:0000313" key="3">
    <source>
        <dbReference type="Proteomes" id="UP001150904"/>
    </source>
</evidence>
<evidence type="ECO:0008006" key="4">
    <source>
        <dbReference type="Google" id="ProtNLM"/>
    </source>
</evidence>
<dbReference type="OrthoDB" id="4365475at2759"/>
<reference evidence="2" key="2">
    <citation type="journal article" date="2023" name="IMA Fungus">
        <title>Comparative genomic study of the Penicillium genus elucidates a diverse pangenome and 15 lateral gene transfer events.</title>
        <authorList>
            <person name="Petersen C."/>
            <person name="Sorensen T."/>
            <person name="Nielsen M.R."/>
            <person name="Sondergaard T.E."/>
            <person name="Sorensen J.L."/>
            <person name="Fitzpatrick D.A."/>
            <person name="Frisvad J.C."/>
            <person name="Nielsen K.L."/>
        </authorList>
    </citation>
    <scope>NUCLEOTIDE SEQUENCE</scope>
    <source>
        <strain evidence="2">IBT 15544</strain>
    </source>
</reference>
<organism evidence="2 3">
    <name type="scientific">Penicillium cinerascens</name>
    <dbReference type="NCBI Taxonomy" id="70096"/>
    <lineage>
        <taxon>Eukaryota</taxon>
        <taxon>Fungi</taxon>
        <taxon>Dikarya</taxon>
        <taxon>Ascomycota</taxon>
        <taxon>Pezizomycotina</taxon>
        <taxon>Eurotiomycetes</taxon>
        <taxon>Eurotiomycetidae</taxon>
        <taxon>Eurotiales</taxon>
        <taxon>Aspergillaceae</taxon>
        <taxon>Penicillium</taxon>
    </lineage>
</organism>
<proteinExistence type="predicted"/>
<keyword evidence="3" id="KW-1185">Reference proteome</keyword>
<dbReference type="RefSeq" id="XP_058307181.1">
    <property type="nucleotide sequence ID" value="XM_058454932.1"/>
</dbReference>
<evidence type="ECO:0000313" key="2">
    <source>
        <dbReference type="EMBL" id="KAJ5198753.1"/>
    </source>
</evidence>
<dbReference type="GeneID" id="83182233"/>
<name>A0A9W9JKU9_9EURO</name>
<reference evidence="2" key="1">
    <citation type="submission" date="2022-12" db="EMBL/GenBank/DDBJ databases">
        <authorList>
            <person name="Petersen C."/>
        </authorList>
    </citation>
    <scope>NUCLEOTIDE SEQUENCE</scope>
    <source>
        <strain evidence="2">IBT 15544</strain>
    </source>
</reference>
<feature type="region of interest" description="Disordered" evidence="1">
    <location>
        <begin position="110"/>
        <end position="163"/>
    </location>
</feature>
<accession>A0A9W9JKU9</accession>
<sequence length="163" mass="18554">MPRPRPENAPIRVNDRAQQEQIRKRRHNLFKRLKEFNDRYGIDIWMTMQMPSGWVYTFATKDEGARPGEADLEARSLPVIRKTPVDYCVDAERRMFVRSPPVFSLQRPSYCADGHGSSKVSESPEPPPLCQISKTDTASCGSVKEEHAPVDEGLPSRGHSQFL</sequence>
<dbReference type="AlphaFoldDB" id="A0A9W9JKU9"/>
<evidence type="ECO:0000256" key="1">
    <source>
        <dbReference type="SAM" id="MobiDB-lite"/>
    </source>
</evidence>
<comment type="caution">
    <text evidence="2">The sequence shown here is derived from an EMBL/GenBank/DDBJ whole genome shotgun (WGS) entry which is preliminary data.</text>
</comment>
<feature type="region of interest" description="Disordered" evidence="1">
    <location>
        <begin position="1"/>
        <end position="20"/>
    </location>
</feature>
<protein>
    <recommendedName>
        <fullName evidence="4">MADS-box domain-containing protein</fullName>
    </recommendedName>
</protein>